<dbReference type="RefSeq" id="WP_343757450.1">
    <property type="nucleotide sequence ID" value="NZ_BAAADB010000012.1"/>
</dbReference>
<feature type="compositionally biased region" description="Pro residues" evidence="1">
    <location>
        <begin position="28"/>
        <end position="45"/>
    </location>
</feature>
<reference evidence="2 3" key="1">
    <citation type="journal article" date="2019" name="Int. J. Syst. Evol. Microbiol.">
        <title>The Global Catalogue of Microorganisms (GCM) 10K type strain sequencing project: providing services to taxonomists for standard genome sequencing and annotation.</title>
        <authorList>
            <consortium name="The Broad Institute Genomics Platform"/>
            <consortium name="The Broad Institute Genome Sequencing Center for Infectious Disease"/>
            <person name="Wu L."/>
            <person name="Ma J."/>
        </authorList>
    </citation>
    <scope>NUCLEOTIDE SEQUENCE [LARGE SCALE GENOMIC DNA]</scope>
    <source>
        <strain evidence="2 3">JCM 14368</strain>
    </source>
</reference>
<feature type="region of interest" description="Disordered" evidence="1">
    <location>
        <begin position="20"/>
        <end position="45"/>
    </location>
</feature>
<name>A0ABN1BYP8_9DEIO</name>
<evidence type="ECO:0000313" key="2">
    <source>
        <dbReference type="EMBL" id="GAA0508315.1"/>
    </source>
</evidence>
<proteinExistence type="predicted"/>
<protein>
    <submittedName>
        <fullName evidence="2">Uncharacterized protein</fullName>
    </submittedName>
</protein>
<evidence type="ECO:0000313" key="3">
    <source>
        <dbReference type="Proteomes" id="UP001500191"/>
    </source>
</evidence>
<dbReference type="Proteomes" id="UP001500191">
    <property type="component" value="Unassembled WGS sequence"/>
</dbReference>
<accession>A0ABN1BYP8</accession>
<dbReference type="EMBL" id="BAAADB010000012">
    <property type="protein sequence ID" value="GAA0508315.1"/>
    <property type="molecule type" value="Genomic_DNA"/>
</dbReference>
<sequence>MGLALRDWDPWRDARAEDWRAARLARPRTPPTTPLPPDRAPPPPPLGVAVVDAVPGASRDEPLPRAHAPWLRPTLVERWNAQAQTWEASPTALAILARRSAFSPAGWPDEIDDRRKVPGKLRVTYPAGPPLLDQPMIRVLTARGTLPPRPWQIDGQDVALRPLGPYARPNTAGRYPRGVYPLAVITPLVSPPNQPLTFTLDLRGGQLMGLLLALTGVPS</sequence>
<comment type="caution">
    <text evidence="2">The sequence shown here is derived from an EMBL/GenBank/DDBJ whole genome shotgun (WGS) entry which is preliminary data.</text>
</comment>
<evidence type="ECO:0000256" key="1">
    <source>
        <dbReference type="SAM" id="MobiDB-lite"/>
    </source>
</evidence>
<keyword evidence="3" id="KW-1185">Reference proteome</keyword>
<organism evidence="2 3">
    <name type="scientific">Deinococcus depolymerans</name>
    <dbReference type="NCBI Taxonomy" id="392408"/>
    <lineage>
        <taxon>Bacteria</taxon>
        <taxon>Thermotogati</taxon>
        <taxon>Deinococcota</taxon>
        <taxon>Deinococci</taxon>
        <taxon>Deinococcales</taxon>
        <taxon>Deinococcaceae</taxon>
        <taxon>Deinococcus</taxon>
    </lineage>
</organism>
<gene>
    <name evidence="2" type="ORF">GCM10008937_15180</name>
</gene>